<dbReference type="InterPro" id="IPR028889">
    <property type="entry name" value="USP"/>
</dbReference>
<dbReference type="PROSITE" id="PS50235">
    <property type="entry name" value="USP_3"/>
    <property type="match status" value="1"/>
</dbReference>
<dbReference type="InterPro" id="IPR038765">
    <property type="entry name" value="Papain-like_cys_pep_sf"/>
</dbReference>
<sequence length="1304" mass="140344">MKASSVESSSAPATNPEDGSLDEADGSVPHRLPLQEEQPCPQEILPSGRSDESTAALEARVALHEARSRARLDGRAPDWYRARPDSQRWIGLVSDGTASCLNPVLQALFLLPEVRALVFRFAHEERAEGKEAAADCSPLQLARLFAHMLRSRLSAVSPRALVASLGSPPPEHRADEVWHTLFRSLHAHGLPLRADLFEGQYHSLVQCAECGHATVTHPSFWHVPLNVTGRGSVVEALQHRVKWERMDGEQRWHCSRCARRVAAHQRSTFHSLPRLLLLLLQRGPHAAAARRRRARSRVLVPPTLLMDDFRTPDDLAGSGGRGGVGEGEERYDCMAMLMQRVGRHTAVARPGVKEQWYEFDDAHVRALGMAPSEGAAAHGGAADGGAVERAAGKGSRGAVAHEEHCYMAIYRRRDAEASEAALHAAAPAAPPASLLSDVEEEGVEAAALRRLQVLSEALLDVRLIPAYDVSSEVSLTLHADAPLAALHRAARRALPPPAEHGMDDGLEAALASLDSATPAPSALPAEEADLAAPRMNFRRWDSTRWLPGEPVEALYGTQQTLRSAGLTSSCTLLVEPEVHPDAKGFCSPMPPPHADDMYVRMRVWTSSESAVPADEMDEASTRTAEWVEDDGGKSAQSAAPDNKRVRFALLAELKAELPDGGTVPSSYNSRGRRLTWSNFNFESVLLRRSSEETSPRHPPPPSSASSVSSRRSSCGAASTTSATEDEDEIGSEIAEMDEFGVEQLLRVPPAGGASGGGSSAEGGGRTLSDLRHAVHLRLGIPPELQRLVLMCGGAAELLGEGSAAISELRLRADERQAELIVEEARSADAPCLLHQRLESRRHRLTLCFNSIGSGEYRHRIRADARETADSLKQRIAAALGVSGGSIRLRRGPRGAHLRAEDESVLQELGLTDGAAVYVEEGPSLRRDEFLVHAYWCEPPAAAVDEAEDEGAADRGERERETSPPKATGYDPDAADARRSRRSVSWATAAEVAEFIESSGTISSPSSSRSSSRSRSSASSRAGSRSRSVSPTLSTGSDSAGSGANTDADDDDERTPVSIDPVATISQQERACSVSVASSATVSTLRRKLRVALASIGSYPPGQPNDRLSVSLSSHRLRVYVRESGWPGEVLRGTELAQQRLVSDVYGSAQDGEVVLQLLRSDERLNHDQLLVGYLLLNAVGSPDSSGALHARANWTMAALLDSLSDLTAIPIPRLAVAKAPGGRRLLTSHQLRSLDWDSPSVLEAASLSSIPLQLKSGDVLVVRDRMHPPPRPPLVVPTPTRAPIARTTPLLPLTQPALMTPFRR</sequence>
<feature type="compositionally biased region" description="Polar residues" evidence="1">
    <location>
        <begin position="1030"/>
        <end position="1044"/>
    </location>
</feature>
<feature type="compositionally biased region" description="Low complexity" evidence="1">
    <location>
        <begin position="703"/>
        <end position="722"/>
    </location>
</feature>
<feature type="compositionally biased region" description="Gly residues" evidence="1">
    <location>
        <begin position="752"/>
        <end position="765"/>
    </location>
</feature>
<dbReference type="EMBL" id="JBGBPQ010000016">
    <property type="protein sequence ID" value="KAL1508446.1"/>
    <property type="molecule type" value="Genomic_DNA"/>
</dbReference>
<dbReference type="InterPro" id="IPR000626">
    <property type="entry name" value="Ubiquitin-like_dom"/>
</dbReference>
<dbReference type="Gene3D" id="3.90.70.10">
    <property type="entry name" value="Cysteine proteinases"/>
    <property type="match status" value="1"/>
</dbReference>
<comment type="caution">
    <text evidence="4">The sequence shown here is derived from an EMBL/GenBank/DDBJ whole genome shotgun (WGS) entry which is preliminary data.</text>
</comment>
<feature type="region of interest" description="Disordered" evidence="1">
    <location>
        <begin position="943"/>
        <end position="980"/>
    </location>
</feature>
<gene>
    <name evidence="4" type="ORF">AB1Y20_004549</name>
</gene>
<feature type="compositionally biased region" description="Basic and acidic residues" evidence="1">
    <location>
        <begin position="951"/>
        <end position="962"/>
    </location>
</feature>
<feature type="region of interest" description="Disordered" evidence="1">
    <location>
        <begin position="747"/>
        <end position="766"/>
    </location>
</feature>
<feature type="region of interest" description="Disordered" evidence="1">
    <location>
        <begin position="689"/>
        <end position="727"/>
    </location>
</feature>
<dbReference type="GO" id="GO:0005829">
    <property type="term" value="C:cytosol"/>
    <property type="evidence" value="ECO:0007669"/>
    <property type="project" value="TreeGrafter"/>
</dbReference>
<name>A0AB34IZ23_PRYPA</name>
<dbReference type="PROSITE" id="PS50053">
    <property type="entry name" value="UBIQUITIN_2"/>
    <property type="match status" value="1"/>
</dbReference>
<feature type="domain" description="USP" evidence="3">
    <location>
        <begin position="90"/>
        <end position="413"/>
    </location>
</feature>
<evidence type="ECO:0000313" key="4">
    <source>
        <dbReference type="EMBL" id="KAL1508446.1"/>
    </source>
</evidence>
<accession>A0AB34IZ23</accession>
<dbReference type="GO" id="GO:0004843">
    <property type="term" value="F:cysteine-type deubiquitinase activity"/>
    <property type="evidence" value="ECO:0007669"/>
    <property type="project" value="InterPro"/>
</dbReference>
<dbReference type="CDD" id="cd17039">
    <property type="entry name" value="Ubl_ubiquitin_like"/>
    <property type="match status" value="1"/>
</dbReference>
<dbReference type="Proteomes" id="UP001515480">
    <property type="component" value="Unassembled WGS sequence"/>
</dbReference>
<dbReference type="GO" id="GO:0005634">
    <property type="term" value="C:nucleus"/>
    <property type="evidence" value="ECO:0007669"/>
    <property type="project" value="TreeGrafter"/>
</dbReference>
<dbReference type="Pfam" id="PF00443">
    <property type="entry name" value="UCH"/>
    <property type="match status" value="1"/>
</dbReference>
<feature type="domain" description="Ubiquitin-like" evidence="2">
    <location>
        <begin position="844"/>
        <end position="918"/>
    </location>
</feature>
<feature type="region of interest" description="Disordered" evidence="1">
    <location>
        <begin position="1"/>
        <end position="51"/>
    </location>
</feature>
<proteinExistence type="predicted"/>
<feature type="region of interest" description="Disordered" evidence="1">
    <location>
        <begin position="996"/>
        <end position="1056"/>
    </location>
</feature>
<organism evidence="4 5">
    <name type="scientific">Prymnesium parvum</name>
    <name type="common">Toxic golden alga</name>
    <dbReference type="NCBI Taxonomy" id="97485"/>
    <lineage>
        <taxon>Eukaryota</taxon>
        <taxon>Haptista</taxon>
        <taxon>Haptophyta</taxon>
        <taxon>Prymnesiophyceae</taxon>
        <taxon>Prymnesiales</taxon>
        <taxon>Prymnesiaceae</taxon>
        <taxon>Prymnesium</taxon>
    </lineage>
</organism>
<evidence type="ECO:0008006" key="6">
    <source>
        <dbReference type="Google" id="ProtNLM"/>
    </source>
</evidence>
<evidence type="ECO:0000256" key="1">
    <source>
        <dbReference type="SAM" id="MobiDB-lite"/>
    </source>
</evidence>
<dbReference type="PANTHER" id="PTHR24006">
    <property type="entry name" value="UBIQUITIN CARBOXYL-TERMINAL HYDROLASE"/>
    <property type="match status" value="1"/>
</dbReference>
<protein>
    <recommendedName>
        <fullName evidence="6">Ubiquitinyl hydrolase 1</fullName>
    </recommendedName>
</protein>
<keyword evidence="5" id="KW-1185">Reference proteome</keyword>
<dbReference type="GO" id="GO:0016579">
    <property type="term" value="P:protein deubiquitination"/>
    <property type="evidence" value="ECO:0007669"/>
    <property type="project" value="InterPro"/>
</dbReference>
<evidence type="ECO:0000259" key="2">
    <source>
        <dbReference type="PROSITE" id="PS50053"/>
    </source>
</evidence>
<reference evidence="4 5" key="1">
    <citation type="journal article" date="2024" name="Science">
        <title>Giant polyketide synthase enzymes in the biosynthesis of giant marine polyether toxins.</title>
        <authorList>
            <person name="Fallon T.R."/>
            <person name="Shende V.V."/>
            <person name="Wierzbicki I.H."/>
            <person name="Pendleton A.L."/>
            <person name="Watervoot N.F."/>
            <person name="Auber R.P."/>
            <person name="Gonzalez D.J."/>
            <person name="Wisecaver J.H."/>
            <person name="Moore B.S."/>
        </authorList>
    </citation>
    <scope>NUCLEOTIDE SEQUENCE [LARGE SCALE GENOMIC DNA]</scope>
    <source>
        <strain evidence="4 5">12B1</strain>
    </source>
</reference>
<evidence type="ECO:0000259" key="3">
    <source>
        <dbReference type="PROSITE" id="PS50235"/>
    </source>
</evidence>
<feature type="compositionally biased region" description="Polar residues" evidence="1">
    <location>
        <begin position="1"/>
        <end position="13"/>
    </location>
</feature>
<feature type="compositionally biased region" description="Low complexity" evidence="1">
    <location>
        <begin position="997"/>
        <end position="1029"/>
    </location>
</feature>
<evidence type="ECO:0000313" key="5">
    <source>
        <dbReference type="Proteomes" id="UP001515480"/>
    </source>
</evidence>
<dbReference type="InterPro" id="IPR050164">
    <property type="entry name" value="Peptidase_C19"/>
</dbReference>
<dbReference type="SUPFAM" id="SSF54001">
    <property type="entry name" value="Cysteine proteinases"/>
    <property type="match status" value="1"/>
</dbReference>
<dbReference type="InterPro" id="IPR001394">
    <property type="entry name" value="Peptidase_C19_UCH"/>
</dbReference>
<feature type="region of interest" description="Disordered" evidence="1">
    <location>
        <begin position="609"/>
        <end position="640"/>
    </location>
</feature>